<keyword evidence="7 10" id="KW-0472">Membrane</keyword>
<keyword evidence="5 10" id="KW-1133">Transmembrane helix</keyword>
<evidence type="ECO:0000313" key="12">
    <source>
        <dbReference type="Proteomes" id="UP000178449"/>
    </source>
</evidence>
<comment type="catalytic activity">
    <reaction evidence="10">
        <text>an acyl phosphate + sn-glycerol 3-phosphate = a 1-acyl-sn-glycero-3-phosphate + phosphate</text>
        <dbReference type="Rhea" id="RHEA:34075"/>
        <dbReference type="ChEBI" id="CHEBI:43474"/>
        <dbReference type="ChEBI" id="CHEBI:57597"/>
        <dbReference type="ChEBI" id="CHEBI:57970"/>
        <dbReference type="ChEBI" id="CHEBI:59918"/>
        <dbReference type="EC" id="2.3.1.275"/>
    </reaction>
</comment>
<evidence type="ECO:0000256" key="8">
    <source>
        <dbReference type="ARBA" id="ARBA00023209"/>
    </source>
</evidence>
<comment type="similarity">
    <text evidence="10">Belongs to the PlsY family.</text>
</comment>
<keyword evidence="2 10" id="KW-0444">Lipid biosynthesis</keyword>
<dbReference type="EMBL" id="MFNE01000052">
    <property type="protein sequence ID" value="OGG93323.1"/>
    <property type="molecule type" value="Genomic_DNA"/>
</dbReference>
<gene>
    <name evidence="10" type="primary">plsY</name>
    <name evidence="11" type="ORF">A2527_13625</name>
</gene>
<dbReference type="SMART" id="SM01207">
    <property type="entry name" value="G3P_acyltransf"/>
    <property type="match status" value="1"/>
</dbReference>
<proteinExistence type="inferred from homology"/>
<keyword evidence="4 10" id="KW-0812">Transmembrane</keyword>
<dbReference type="AlphaFoldDB" id="A0A1F6G5D6"/>
<keyword evidence="1 10" id="KW-1003">Cell membrane</keyword>
<comment type="pathway">
    <text evidence="10">Lipid metabolism; phospholipid metabolism.</text>
</comment>
<keyword evidence="6 10" id="KW-0443">Lipid metabolism</keyword>
<organism evidence="11 12">
    <name type="scientific">Candidatus Lambdaproteobacteria bacterium RIFOXYD2_FULL_50_16</name>
    <dbReference type="NCBI Taxonomy" id="1817772"/>
    <lineage>
        <taxon>Bacteria</taxon>
        <taxon>Pseudomonadati</taxon>
        <taxon>Pseudomonadota</taxon>
        <taxon>Candidatus Lambdaproteobacteria</taxon>
    </lineage>
</organism>
<sequence>MAHLDFHLQELAHTPYWYVALVIAYLLGAIPFGLIIAKLFLGIDIRQVGSGNIGMTNVMRTAGKGPGIATFVLDLAKGSLAVWLVKGAFDGPEFLELLTAFLAVFGHTKSIFMGFKGGKGVSTNFGVWLVLDWRVFLAMAAIWLGMFIIKRISSLSALSALTLLPGLVALIRGFEDQVFLAALLSVYLILLHRSNIYRLLAGDEGQLKAGKN</sequence>
<dbReference type="GO" id="GO:0043772">
    <property type="term" value="F:acyl-phosphate glycerol-3-phosphate acyltransferase activity"/>
    <property type="evidence" value="ECO:0007669"/>
    <property type="project" value="UniProtKB-UniRule"/>
</dbReference>
<dbReference type="Pfam" id="PF02660">
    <property type="entry name" value="G3P_acyltransf"/>
    <property type="match status" value="1"/>
</dbReference>
<name>A0A1F6G5D6_9PROT</name>
<feature type="transmembrane region" description="Helical" evidence="10">
    <location>
        <begin position="16"/>
        <end position="41"/>
    </location>
</feature>
<dbReference type="Proteomes" id="UP000178449">
    <property type="component" value="Unassembled WGS sequence"/>
</dbReference>
<evidence type="ECO:0000256" key="2">
    <source>
        <dbReference type="ARBA" id="ARBA00022516"/>
    </source>
</evidence>
<keyword evidence="8 10" id="KW-0594">Phospholipid biosynthesis</keyword>
<comment type="subunit">
    <text evidence="10">Probably interacts with PlsX.</text>
</comment>
<accession>A0A1F6G5D6</accession>
<comment type="function">
    <text evidence="10">Catalyzes the transfer of an acyl group from acyl-phosphate (acyl-PO(4)) to glycerol-3-phosphate (G3P) to form lysophosphatidic acid (LPA). This enzyme utilizes acyl-phosphate as fatty acyl donor, but not acyl-CoA or acyl-ACP.</text>
</comment>
<evidence type="ECO:0000256" key="6">
    <source>
        <dbReference type="ARBA" id="ARBA00023098"/>
    </source>
</evidence>
<evidence type="ECO:0000256" key="5">
    <source>
        <dbReference type="ARBA" id="ARBA00022989"/>
    </source>
</evidence>
<dbReference type="PANTHER" id="PTHR30309">
    <property type="entry name" value="INNER MEMBRANE PROTEIN YGIH"/>
    <property type="match status" value="1"/>
</dbReference>
<evidence type="ECO:0000256" key="9">
    <source>
        <dbReference type="ARBA" id="ARBA00023264"/>
    </source>
</evidence>
<protein>
    <recommendedName>
        <fullName evidence="10">Glycerol-3-phosphate acyltransferase</fullName>
    </recommendedName>
    <alternativeName>
        <fullName evidence="10">Acyl-PO4 G3P acyltransferase</fullName>
    </alternativeName>
    <alternativeName>
        <fullName evidence="10">Acyl-phosphate--glycerol-3-phosphate acyltransferase</fullName>
    </alternativeName>
    <alternativeName>
        <fullName evidence="10">G3P acyltransferase</fullName>
        <shortName evidence="10">GPAT</shortName>
        <ecNumber evidence="10">2.3.1.275</ecNumber>
    </alternativeName>
    <alternativeName>
        <fullName evidence="10">Lysophosphatidic acid synthase</fullName>
        <shortName evidence="10">LPA synthase</shortName>
    </alternativeName>
</protein>
<feature type="transmembrane region" description="Helical" evidence="10">
    <location>
        <begin position="127"/>
        <end position="149"/>
    </location>
</feature>
<reference evidence="11 12" key="1">
    <citation type="journal article" date="2016" name="Nat. Commun.">
        <title>Thousands of microbial genomes shed light on interconnected biogeochemical processes in an aquifer system.</title>
        <authorList>
            <person name="Anantharaman K."/>
            <person name="Brown C.T."/>
            <person name="Hug L.A."/>
            <person name="Sharon I."/>
            <person name="Castelle C.J."/>
            <person name="Probst A.J."/>
            <person name="Thomas B.C."/>
            <person name="Singh A."/>
            <person name="Wilkins M.J."/>
            <person name="Karaoz U."/>
            <person name="Brodie E.L."/>
            <person name="Williams K.H."/>
            <person name="Hubbard S.S."/>
            <person name="Banfield J.F."/>
        </authorList>
    </citation>
    <scope>NUCLEOTIDE SEQUENCE [LARGE SCALE GENOMIC DNA]</scope>
</reference>
<evidence type="ECO:0000256" key="3">
    <source>
        <dbReference type="ARBA" id="ARBA00022679"/>
    </source>
</evidence>
<evidence type="ECO:0000313" key="11">
    <source>
        <dbReference type="EMBL" id="OGG93323.1"/>
    </source>
</evidence>
<keyword evidence="3 10" id="KW-0808">Transferase</keyword>
<dbReference type="PANTHER" id="PTHR30309:SF0">
    <property type="entry name" value="GLYCEROL-3-PHOSPHATE ACYLTRANSFERASE-RELATED"/>
    <property type="match status" value="1"/>
</dbReference>
<feature type="transmembrane region" description="Helical" evidence="10">
    <location>
        <begin position="169"/>
        <end position="190"/>
    </location>
</feature>
<dbReference type="GO" id="GO:0005886">
    <property type="term" value="C:plasma membrane"/>
    <property type="evidence" value="ECO:0007669"/>
    <property type="project" value="UniProtKB-SubCell"/>
</dbReference>
<evidence type="ECO:0000256" key="10">
    <source>
        <dbReference type="HAMAP-Rule" id="MF_01043"/>
    </source>
</evidence>
<comment type="subcellular location">
    <subcellularLocation>
        <location evidence="10">Cell membrane</location>
        <topology evidence="10">Multi-pass membrane protein</topology>
    </subcellularLocation>
</comment>
<feature type="transmembrane region" description="Helical" evidence="10">
    <location>
        <begin position="97"/>
        <end position="115"/>
    </location>
</feature>
<dbReference type="UniPathway" id="UPA00085"/>
<dbReference type="NCBIfam" id="TIGR00023">
    <property type="entry name" value="glycerol-3-phosphate 1-O-acyltransferase PlsY"/>
    <property type="match status" value="1"/>
</dbReference>
<dbReference type="STRING" id="1817772.A2527_13625"/>
<comment type="caution">
    <text evidence="11">The sequence shown here is derived from an EMBL/GenBank/DDBJ whole genome shotgun (WGS) entry which is preliminary data.</text>
</comment>
<dbReference type="EC" id="2.3.1.275" evidence="10"/>
<evidence type="ECO:0000256" key="1">
    <source>
        <dbReference type="ARBA" id="ARBA00022475"/>
    </source>
</evidence>
<dbReference type="InterPro" id="IPR003811">
    <property type="entry name" value="G3P_acylTferase_PlsY"/>
</dbReference>
<evidence type="ECO:0000256" key="7">
    <source>
        <dbReference type="ARBA" id="ARBA00023136"/>
    </source>
</evidence>
<dbReference type="HAMAP" id="MF_01043">
    <property type="entry name" value="PlsY"/>
    <property type="match status" value="1"/>
</dbReference>
<evidence type="ECO:0000256" key="4">
    <source>
        <dbReference type="ARBA" id="ARBA00022692"/>
    </source>
</evidence>
<keyword evidence="9 10" id="KW-1208">Phospholipid metabolism</keyword>
<keyword evidence="11" id="KW-0012">Acyltransferase</keyword>
<dbReference type="GO" id="GO:0008654">
    <property type="term" value="P:phospholipid biosynthetic process"/>
    <property type="evidence" value="ECO:0007669"/>
    <property type="project" value="UniProtKB-UniRule"/>
</dbReference>